<organism evidence="3 4">
    <name type="scientific">Heligmosomoides polygyrus</name>
    <name type="common">Parasitic roundworm</name>
    <dbReference type="NCBI Taxonomy" id="6339"/>
    <lineage>
        <taxon>Eukaryota</taxon>
        <taxon>Metazoa</taxon>
        <taxon>Ecdysozoa</taxon>
        <taxon>Nematoda</taxon>
        <taxon>Chromadorea</taxon>
        <taxon>Rhabditida</taxon>
        <taxon>Rhabditina</taxon>
        <taxon>Rhabditomorpha</taxon>
        <taxon>Strongyloidea</taxon>
        <taxon>Heligmosomidae</taxon>
        <taxon>Heligmosomoides</taxon>
    </lineage>
</organism>
<feature type="region of interest" description="Disordered" evidence="1">
    <location>
        <begin position="29"/>
        <end position="80"/>
    </location>
</feature>
<dbReference type="AlphaFoldDB" id="A0A183FA82"/>
<name>A0A183FA82_HELPZ</name>
<keyword evidence="3" id="KW-1185">Reference proteome</keyword>
<evidence type="ECO:0000313" key="4">
    <source>
        <dbReference type="WBParaSite" id="HPBE_0000307401-mRNA-1"/>
    </source>
</evidence>
<evidence type="ECO:0000256" key="1">
    <source>
        <dbReference type="SAM" id="MobiDB-lite"/>
    </source>
</evidence>
<evidence type="ECO:0000313" key="2">
    <source>
        <dbReference type="EMBL" id="VDO30718.1"/>
    </source>
</evidence>
<proteinExistence type="predicted"/>
<gene>
    <name evidence="2" type="ORF">HPBE_LOCUS3075</name>
</gene>
<reference evidence="2 3" key="1">
    <citation type="submission" date="2018-11" db="EMBL/GenBank/DDBJ databases">
        <authorList>
            <consortium name="Pathogen Informatics"/>
        </authorList>
    </citation>
    <scope>NUCLEOTIDE SEQUENCE [LARGE SCALE GENOMIC DNA]</scope>
</reference>
<sequence length="80" mass="8499">MPLRGTFADRFRSCEGALLVRLLVHPPAAPSDSYASPRSDGKAATPGPSLADEESSAALHDLHLSHTAMHHGCGRRPITQ</sequence>
<dbReference type="Proteomes" id="UP000050761">
    <property type="component" value="Unassembled WGS sequence"/>
</dbReference>
<accession>A0A183FA82</accession>
<protein>
    <submittedName>
        <fullName evidence="4">Secreted protein</fullName>
    </submittedName>
</protein>
<accession>A0A3P7XLT6</accession>
<dbReference type="WBParaSite" id="HPBE_0000307401-mRNA-1">
    <property type="protein sequence ID" value="HPBE_0000307401-mRNA-1"/>
    <property type="gene ID" value="HPBE_0000307401"/>
</dbReference>
<evidence type="ECO:0000313" key="3">
    <source>
        <dbReference type="Proteomes" id="UP000050761"/>
    </source>
</evidence>
<reference evidence="4" key="2">
    <citation type="submission" date="2019-09" db="UniProtKB">
        <authorList>
            <consortium name="WormBaseParasite"/>
        </authorList>
    </citation>
    <scope>IDENTIFICATION</scope>
</reference>
<dbReference type="EMBL" id="UZAH01006262">
    <property type="protein sequence ID" value="VDO30718.1"/>
    <property type="molecule type" value="Genomic_DNA"/>
</dbReference>